<dbReference type="AlphaFoldDB" id="A0A345BWL8"/>
<dbReference type="Pfam" id="PF13279">
    <property type="entry name" value="4HBT_2"/>
    <property type="match status" value="1"/>
</dbReference>
<organism evidence="1 2">
    <name type="scientific">Salicibibacter kimchii</name>
    <dbReference type="NCBI Taxonomy" id="2099786"/>
    <lineage>
        <taxon>Bacteria</taxon>
        <taxon>Bacillati</taxon>
        <taxon>Bacillota</taxon>
        <taxon>Bacilli</taxon>
        <taxon>Bacillales</taxon>
        <taxon>Bacillaceae</taxon>
        <taxon>Salicibibacter</taxon>
    </lineage>
</organism>
<dbReference type="EMBL" id="CP031092">
    <property type="protein sequence ID" value="AXF55349.1"/>
    <property type="molecule type" value="Genomic_DNA"/>
</dbReference>
<dbReference type="GO" id="GO:0047617">
    <property type="term" value="F:fatty acyl-CoA hydrolase activity"/>
    <property type="evidence" value="ECO:0007669"/>
    <property type="project" value="TreeGrafter"/>
</dbReference>
<dbReference type="KEGG" id="rue:DT065_04475"/>
<protein>
    <submittedName>
        <fullName evidence="1">Thioesterase</fullName>
    </submittedName>
</protein>
<dbReference type="InterPro" id="IPR050563">
    <property type="entry name" value="4-hydroxybenzoyl-CoA_TE"/>
</dbReference>
<evidence type="ECO:0000313" key="1">
    <source>
        <dbReference type="EMBL" id="AXF55349.1"/>
    </source>
</evidence>
<accession>A0A345BWL8</accession>
<gene>
    <name evidence="1" type="ORF">DT065_04475</name>
</gene>
<dbReference type="OrthoDB" id="6117985at2"/>
<dbReference type="InterPro" id="IPR029069">
    <property type="entry name" value="HotDog_dom_sf"/>
</dbReference>
<dbReference type="RefSeq" id="WP_114371258.1">
    <property type="nucleotide sequence ID" value="NZ_CP031092.1"/>
</dbReference>
<dbReference type="SUPFAM" id="SSF54637">
    <property type="entry name" value="Thioesterase/thiol ester dehydrase-isomerase"/>
    <property type="match status" value="1"/>
</dbReference>
<evidence type="ECO:0000313" key="2">
    <source>
        <dbReference type="Proteomes" id="UP000252100"/>
    </source>
</evidence>
<dbReference type="PANTHER" id="PTHR31793:SF2">
    <property type="entry name" value="BLR1345 PROTEIN"/>
    <property type="match status" value="1"/>
</dbReference>
<dbReference type="Proteomes" id="UP000252100">
    <property type="component" value="Chromosome"/>
</dbReference>
<proteinExistence type="predicted"/>
<sequence>MSYIDRPLLESAVYSNWIDYNGHMYDAAYAHVFSLAVDRLMTTIGIDHDFRERHHYTIYTLETHLRYLKEAYGGQEIKVAVQLLDYDKKLLHVFFVMENDAGERLATSEQMLLCVNMKERRSTPFPSSIVTSIEDLAKEQEGHAIPSEAGQKIGIRRH</sequence>
<keyword evidence="2" id="KW-1185">Reference proteome</keyword>
<reference evidence="1 2" key="1">
    <citation type="journal article" date="2018" name="J. Microbiol.">
        <title>Salicibibacter kimchii gen. nov., sp. nov., a moderately halophilic and alkalitolerant bacterium in the family Bacillaceae, isolated from kimchi.</title>
        <authorList>
            <person name="Jang J.Y."/>
            <person name="Oh Y.J."/>
            <person name="Lim S.K."/>
            <person name="Park H.K."/>
            <person name="Lee C."/>
            <person name="Kim J.Y."/>
            <person name="Lee M.A."/>
            <person name="Choi H.J."/>
        </authorList>
    </citation>
    <scope>NUCLEOTIDE SEQUENCE [LARGE SCALE GENOMIC DNA]</scope>
    <source>
        <strain evidence="1 2">NKC1-1</strain>
    </source>
</reference>
<name>A0A345BWL8_9BACI</name>
<dbReference type="Gene3D" id="3.10.129.10">
    <property type="entry name" value="Hotdog Thioesterase"/>
    <property type="match status" value="1"/>
</dbReference>
<dbReference type="PANTHER" id="PTHR31793">
    <property type="entry name" value="4-HYDROXYBENZOYL-COA THIOESTERASE FAMILY MEMBER"/>
    <property type="match status" value="1"/>
</dbReference>
<dbReference type="CDD" id="cd00586">
    <property type="entry name" value="4HBT"/>
    <property type="match status" value="1"/>
</dbReference>